<gene>
    <name evidence="2" type="primary">Dper\GL18651</name>
    <name evidence="2" type="ORF">Dper_GL18651</name>
</gene>
<organism evidence="3">
    <name type="scientific">Drosophila persimilis</name>
    <name type="common">Fruit fly</name>
    <dbReference type="NCBI Taxonomy" id="7234"/>
    <lineage>
        <taxon>Eukaryota</taxon>
        <taxon>Metazoa</taxon>
        <taxon>Ecdysozoa</taxon>
        <taxon>Arthropoda</taxon>
        <taxon>Hexapoda</taxon>
        <taxon>Insecta</taxon>
        <taxon>Pterygota</taxon>
        <taxon>Neoptera</taxon>
        <taxon>Endopterygota</taxon>
        <taxon>Diptera</taxon>
        <taxon>Brachycera</taxon>
        <taxon>Muscomorpha</taxon>
        <taxon>Ephydroidea</taxon>
        <taxon>Drosophilidae</taxon>
        <taxon>Drosophila</taxon>
        <taxon>Sophophora</taxon>
    </lineage>
</organism>
<dbReference type="EMBL" id="CH479180">
    <property type="protein sequence ID" value="EDW28998.1"/>
    <property type="molecule type" value="Genomic_DNA"/>
</dbReference>
<dbReference type="OMA" id="YECHIHM"/>
<dbReference type="AlphaFoldDB" id="B4G9G8"/>
<name>B4G9G8_DROPE</name>
<keyword evidence="1" id="KW-0732">Signal</keyword>
<evidence type="ECO:0000256" key="1">
    <source>
        <dbReference type="SAM" id="SignalP"/>
    </source>
</evidence>
<sequence>MKLIFVVFIIVALSGLSRALKDRFSISHTFSAGRRQHFVHHFGEPHTPTYQCQYQYQRQYEYKYECHIHM</sequence>
<evidence type="ECO:0000313" key="2">
    <source>
        <dbReference type="EMBL" id="EDW28998.1"/>
    </source>
</evidence>
<keyword evidence="3" id="KW-1185">Reference proteome</keyword>
<protein>
    <submittedName>
        <fullName evidence="2">GL18651</fullName>
    </submittedName>
</protein>
<accession>B4G9G8</accession>
<evidence type="ECO:0000313" key="3">
    <source>
        <dbReference type="Proteomes" id="UP000008744"/>
    </source>
</evidence>
<feature type="signal peptide" evidence="1">
    <location>
        <begin position="1"/>
        <end position="19"/>
    </location>
</feature>
<reference evidence="2 3" key="1">
    <citation type="journal article" date="2007" name="Nature">
        <title>Evolution of genes and genomes on the Drosophila phylogeny.</title>
        <authorList>
            <consortium name="Drosophila 12 Genomes Consortium"/>
            <person name="Clark A.G."/>
            <person name="Eisen M.B."/>
            <person name="Smith D.R."/>
            <person name="Bergman C.M."/>
            <person name="Oliver B."/>
            <person name="Markow T.A."/>
            <person name="Kaufman T.C."/>
            <person name="Kellis M."/>
            <person name="Gelbart W."/>
            <person name="Iyer V.N."/>
            <person name="Pollard D.A."/>
            <person name="Sackton T.B."/>
            <person name="Larracuente A.M."/>
            <person name="Singh N.D."/>
            <person name="Abad J.P."/>
            <person name="Abt D.N."/>
            <person name="Adryan B."/>
            <person name="Aguade M."/>
            <person name="Akashi H."/>
            <person name="Anderson W.W."/>
            <person name="Aquadro C.F."/>
            <person name="Ardell D.H."/>
            <person name="Arguello R."/>
            <person name="Artieri C.G."/>
            <person name="Barbash D.A."/>
            <person name="Barker D."/>
            <person name="Barsanti P."/>
            <person name="Batterham P."/>
            <person name="Batzoglou S."/>
            <person name="Begun D."/>
            <person name="Bhutkar A."/>
            <person name="Blanco E."/>
            <person name="Bosak S.A."/>
            <person name="Bradley R.K."/>
            <person name="Brand A.D."/>
            <person name="Brent M.R."/>
            <person name="Brooks A.N."/>
            <person name="Brown R.H."/>
            <person name="Butlin R.K."/>
            <person name="Caggese C."/>
            <person name="Calvi B.R."/>
            <person name="Bernardo de Carvalho A."/>
            <person name="Caspi A."/>
            <person name="Castrezana S."/>
            <person name="Celniker S.E."/>
            <person name="Chang J.L."/>
            <person name="Chapple C."/>
            <person name="Chatterji S."/>
            <person name="Chinwalla A."/>
            <person name="Civetta A."/>
            <person name="Clifton S.W."/>
            <person name="Comeron J.M."/>
            <person name="Costello J.C."/>
            <person name="Coyne J.A."/>
            <person name="Daub J."/>
            <person name="David R.G."/>
            <person name="Delcher A.L."/>
            <person name="Delehaunty K."/>
            <person name="Do C.B."/>
            <person name="Ebling H."/>
            <person name="Edwards K."/>
            <person name="Eickbush T."/>
            <person name="Evans J.D."/>
            <person name="Filipski A."/>
            <person name="Findeiss S."/>
            <person name="Freyhult E."/>
            <person name="Fulton L."/>
            <person name="Fulton R."/>
            <person name="Garcia A.C."/>
            <person name="Gardiner A."/>
            <person name="Garfield D.A."/>
            <person name="Garvin B.E."/>
            <person name="Gibson G."/>
            <person name="Gilbert D."/>
            <person name="Gnerre S."/>
            <person name="Godfrey J."/>
            <person name="Good R."/>
            <person name="Gotea V."/>
            <person name="Gravely B."/>
            <person name="Greenberg A.J."/>
            <person name="Griffiths-Jones S."/>
            <person name="Gross S."/>
            <person name="Guigo R."/>
            <person name="Gustafson E.A."/>
            <person name="Haerty W."/>
            <person name="Hahn M.W."/>
            <person name="Halligan D.L."/>
            <person name="Halpern A.L."/>
            <person name="Halter G.M."/>
            <person name="Han M.V."/>
            <person name="Heger A."/>
            <person name="Hillier L."/>
            <person name="Hinrichs A.S."/>
            <person name="Holmes I."/>
            <person name="Hoskins R.A."/>
            <person name="Hubisz M.J."/>
            <person name="Hultmark D."/>
            <person name="Huntley M.A."/>
            <person name="Jaffe D.B."/>
            <person name="Jagadeeshan S."/>
            <person name="Jeck W.R."/>
            <person name="Johnson J."/>
            <person name="Jones C.D."/>
            <person name="Jordan W.C."/>
            <person name="Karpen G.H."/>
            <person name="Kataoka E."/>
            <person name="Keightley P.D."/>
            <person name="Kheradpour P."/>
            <person name="Kirkness E.F."/>
            <person name="Koerich L.B."/>
            <person name="Kristiansen K."/>
            <person name="Kudrna D."/>
            <person name="Kulathinal R.J."/>
            <person name="Kumar S."/>
            <person name="Kwok R."/>
            <person name="Lander E."/>
            <person name="Langley C.H."/>
            <person name="Lapoint R."/>
            <person name="Lazzaro B.P."/>
            <person name="Lee S.J."/>
            <person name="Levesque L."/>
            <person name="Li R."/>
            <person name="Lin C.F."/>
            <person name="Lin M.F."/>
            <person name="Lindblad-Toh K."/>
            <person name="Llopart A."/>
            <person name="Long M."/>
            <person name="Low L."/>
            <person name="Lozovsky E."/>
            <person name="Lu J."/>
            <person name="Luo M."/>
            <person name="Machado C.A."/>
            <person name="Makalowski W."/>
            <person name="Marzo M."/>
            <person name="Matsuda M."/>
            <person name="Matzkin L."/>
            <person name="McAllister B."/>
            <person name="McBride C.S."/>
            <person name="McKernan B."/>
            <person name="McKernan K."/>
            <person name="Mendez-Lago M."/>
            <person name="Minx P."/>
            <person name="Mollenhauer M.U."/>
            <person name="Montooth K."/>
            <person name="Mount S.M."/>
            <person name="Mu X."/>
            <person name="Myers E."/>
            <person name="Negre B."/>
            <person name="Newfeld S."/>
            <person name="Nielsen R."/>
            <person name="Noor M.A."/>
            <person name="O'Grady P."/>
            <person name="Pachter L."/>
            <person name="Papaceit M."/>
            <person name="Parisi M.J."/>
            <person name="Parisi M."/>
            <person name="Parts L."/>
            <person name="Pedersen J.S."/>
            <person name="Pesole G."/>
            <person name="Phillippy A.M."/>
            <person name="Ponting C.P."/>
            <person name="Pop M."/>
            <person name="Porcelli D."/>
            <person name="Powell J.R."/>
            <person name="Prohaska S."/>
            <person name="Pruitt K."/>
            <person name="Puig M."/>
            <person name="Quesneville H."/>
            <person name="Ram K.R."/>
            <person name="Rand D."/>
            <person name="Rasmussen M.D."/>
            <person name="Reed L.K."/>
            <person name="Reenan R."/>
            <person name="Reily A."/>
            <person name="Remington K.A."/>
            <person name="Rieger T.T."/>
            <person name="Ritchie M.G."/>
            <person name="Robin C."/>
            <person name="Rogers Y.H."/>
            <person name="Rohde C."/>
            <person name="Rozas J."/>
            <person name="Rubenfield M.J."/>
            <person name="Ruiz A."/>
            <person name="Russo S."/>
            <person name="Salzberg S.L."/>
            <person name="Sanchez-Gracia A."/>
            <person name="Saranga D.J."/>
            <person name="Sato H."/>
            <person name="Schaeffer S.W."/>
            <person name="Schatz M.C."/>
            <person name="Schlenke T."/>
            <person name="Schwartz R."/>
            <person name="Segarra C."/>
            <person name="Singh R.S."/>
            <person name="Sirot L."/>
            <person name="Sirota M."/>
            <person name="Sisneros N.B."/>
            <person name="Smith C.D."/>
            <person name="Smith T.F."/>
            <person name="Spieth J."/>
            <person name="Stage D.E."/>
            <person name="Stark A."/>
            <person name="Stephan W."/>
            <person name="Strausberg R.L."/>
            <person name="Strempel S."/>
            <person name="Sturgill D."/>
            <person name="Sutton G."/>
            <person name="Sutton G.G."/>
            <person name="Tao W."/>
            <person name="Teichmann S."/>
            <person name="Tobari Y.N."/>
            <person name="Tomimura Y."/>
            <person name="Tsolas J.M."/>
            <person name="Valente V.L."/>
            <person name="Venter E."/>
            <person name="Venter J.C."/>
            <person name="Vicario S."/>
            <person name="Vieira F.G."/>
            <person name="Vilella A.J."/>
            <person name="Villasante A."/>
            <person name="Walenz B."/>
            <person name="Wang J."/>
            <person name="Wasserman M."/>
            <person name="Watts T."/>
            <person name="Wilson D."/>
            <person name="Wilson R.K."/>
            <person name="Wing R.A."/>
            <person name="Wolfner M.F."/>
            <person name="Wong A."/>
            <person name="Wong G.K."/>
            <person name="Wu C.I."/>
            <person name="Wu G."/>
            <person name="Yamamoto D."/>
            <person name="Yang H.P."/>
            <person name="Yang S.P."/>
            <person name="Yorke J.A."/>
            <person name="Yoshida K."/>
            <person name="Zdobnov E."/>
            <person name="Zhang P."/>
            <person name="Zhang Y."/>
            <person name="Zimin A.V."/>
            <person name="Baldwin J."/>
            <person name="Abdouelleil A."/>
            <person name="Abdulkadir J."/>
            <person name="Abebe A."/>
            <person name="Abera B."/>
            <person name="Abreu J."/>
            <person name="Acer S.C."/>
            <person name="Aftuck L."/>
            <person name="Alexander A."/>
            <person name="An P."/>
            <person name="Anderson E."/>
            <person name="Anderson S."/>
            <person name="Arachi H."/>
            <person name="Azer M."/>
            <person name="Bachantsang P."/>
            <person name="Barry A."/>
            <person name="Bayul T."/>
            <person name="Berlin A."/>
            <person name="Bessette D."/>
            <person name="Bloom T."/>
            <person name="Blye J."/>
            <person name="Boguslavskiy L."/>
            <person name="Bonnet C."/>
            <person name="Boukhgalter B."/>
            <person name="Bourzgui I."/>
            <person name="Brown A."/>
            <person name="Cahill P."/>
            <person name="Channer S."/>
            <person name="Cheshatsang Y."/>
            <person name="Chuda L."/>
            <person name="Citroen M."/>
            <person name="Collymore A."/>
            <person name="Cooke P."/>
            <person name="Costello M."/>
            <person name="D'Aco K."/>
            <person name="Daza R."/>
            <person name="De Haan G."/>
            <person name="DeGray S."/>
            <person name="DeMaso C."/>
            <person name="Dhargay N."/>
            <person name="Dooley K."/>
            <person name="Dooley E."/>
            <person name="Doricent M."/>
            <person name="Dorje P."/>
            <person name="Dorjee K."/>
            <person name="Dupes A."/>
            <person name="Elong R."/>
            <person name="Falk J."/>
            <person name="Farina A."/>
            <person name="Faro S."/>
            <person name="Ferguson D."/>
            <person name="Fisher S."/>
            <person name="Foley C.D."/>
            <person name="Franke A."/>
            <person name="Friedrich D."/>
            <person name="Gadbois L."/>
            <person name="Gearin G."/>
            <person name="Gearin C.R."/>
            <person name="Giannoukos G."/>
            <person name="Goode T."/>
            <person name="Graham J."/>
            <person name="Grandbois E."/>
            <person name="Grewal S."/>
            <person name="Gyaltsen K."/>
            <person name="Hafez N."/>
            <person name="Hagos B."/>
            <person name="Hall J."/>
            <person name="Henson C."/>
            <person name="Hollinger A."/>
            <person name="Honan T."/>
            <person name="Huard M.D."/>
            <person name="Hughes L."/>
            <person name="Hurhula B."/>
            <person name="Husby M.E."/>
            <person name="Kamat A."/>
            <person name="Kanga B."/>
            <person name="Kashin S."/>
            <person name="Khazanovich D."/>
            <person name="Kisner P."/>
            <person name="Lance K."/>
            <person name="Lara M."/>
            <person name="Lee W."/>
            <person name="Lennon N."/>
            <person name="Letendre F."/>
            <person name="LeVine R."/>
            <person name="Lipovsky A."/>
            <person name="Liu X."/>
            <person name="Liu J."/>
            <person name="Liu S."/>
            <person name="Lokyitsang T."/>
            <person name="Lokyitsang Y."/>
            <person name="Lubonja R."/>
            <person name="Lui A."/>
            <person name="MacDonald P."/>
            <person name="Magnisalis V."/>
            <person name="Maru K."/>
            <person name="Matthews C."/>
            <person name="McCusker W."/>
            <person name="McDonough S."/>
            <person name="Mehta T."/>
            <person name="Meldrim J."/>
            <person name="Meneus L."/>
            <person name="Mihai O."/>
            <person name="Mihalev A."/>
            <person name="Mihova T."/>
            <person name="Mittelman R."/>
            <person name="Mlenga V."/>
            <person name="Montmayeur A."/>
            <person name="Mulrain L."/>
            <person name="Navidi A."/>
            <person name="Naylor J."/>
            <person name="Negash T."/>
            <person name="Nguyen T."/>
            <person name="Nguyen N."/>
            <person name="Nicol R."/>
            <person name="Norbu C."/>
            <person name="Norbu N."/>
            <person name="Novod N."/>
            <person name="O'Neill B."/>
            <person name="Osman S."/>
            <person name="Markiewicz E."/>
            <person name="Oyono O.L."/>
            <person name="Patti C."/>
            <person name="Phunkhang P."/>
            <person name="Pierre F."/>
            <person name="Priest M."/>
            <person name="Raghuraman S."/>
            <person name="Rege F."/>
            <person name="Reyes R."/>
            <person name="Rise C."/>
            <person name="Rogov P."/>
            <person name="Ross K."/>
            <person name="Ryan E."/>
            <person name="Settipalli S."/>
            <person name="Shea T."/>
            <person name="Sherpa N."/>
            <person name="Shi L."/>
            <person name="Shih D."/>
            <person name="Sparrow T."/>
            <person name="Spaulding J."/>
            <person name="Stalker J."/>
            <person name="Stange-Thomann N."/>
            <person name="Stavropoulos S."/>
            <person name="Stone C."/>
            <person name="Strader C."/>
            <person name="Tesfaye S."/>
            <person name="Thomson T."/>
            <person name="Thoulutsang Y."/>
            <person name="Thoulutsang D."/>
            <person name="Topham K."/>
            <person name="Topping I."/>
            <person name="Tsamla T."/>
            <person name="Vassiliev H."/>
            <person name="Vo A."/>
            <person name="Wangchuk T."/>
            <person name="Wangdi T."/>
            <person name="Weiand M."/>
            <person name="Wilkinson J."/>
            <person name="Wilson A."/>
            <person name="Yadav S."/>
            <person name="Young G."/>
            <person name="Yu Q."/>
            <person name="Zembek L."/>
            <person name="Zhong D."/>
            <person name="Zimmer A."/>
            <person name="Zwirko Z."/>
            <person name="Jaffe D.B."/>
            <person name="Alvarez P."/>
            <person name="Brockman W."/>
            <person name="Butler J."/>
            <person name="Chin C."/>
            <person name="Gnerre S."/>
            <person name="Grabherr M."/>
            <person name="Kleber M."/>
            <person name="Mauceli E."/>
            <person name="MacCallum I."/>
        </authorList>
    </citation>
    <scope>NUCLEOTIDE SEQUENCE [LARGE SCALE GENOMIC DNA]</scope>
    <source>
        <strain evidence="3">MSH-3 / Tucson 14011-0111.49</strain>
    </source>
</reference>
<feature type="chain" id="PRO_5002806043" evidence="1">
    <location>
        <begin position="20"/>
        <end position="70"/>
    </location>
</feature>
<dbReference type="HOGENOM" id="CLU_2796673_0_0_1"/>
<dbReference type="Proteomes" id="UP000008744">
    <property type="component" value="Unassembled WGS sequence"/>
</dbReference>
<proteinExistence type="predicted"/>